<dbReference type="InterPro" id="IPR021880">
    <property type="entry name" value="DUF3489"/>
</dbReference>
<protein>
    <recommendedName>
        <fullName evidence="3">DUF3489 domain-containing protein</fullName>
    </recommendedName>
</protein>
<proteinExistence type="predicted"/>
<evidence type="ECO:0000313" key="1">
    <source>
        <dbReference type="EMBL" id="AUM72969.1"/>
    </source>
</evidence>
<evidence type="ECO:0000313" key="2">
    <source>
        <dbReference type="Proteomes" id="UP000234882"/>
    </source>
</evidence>
<dbReference type="OrthoDB" id="7206991at2"/>
<organism evidence="1 2">
    <name type="scientific">Paracoccus jeotgali</name>
    <dbReference type="NCBI Taxonomy" id="2065379"/>
    <lineage>
        <taxon>Bacteria</taxon>
        <taxon>Pseudomonadati</taxon>
        <taxon>Pseudomonadota</taxon>
        <taxon>Alphaproteobacteria</taxon>
        <taxon>Rhodobacterales</taxon>
        <taxon>Paracoccaceae</taxon>
        <taxon>Paracoccus</taxon>
    </lineage>
</organism>
<reference evidence="2" key="1">
    <citation type="submission" date="2017-12" db="EMBL/GenBank/DDBJ databases">
        <title>Genomic analysis of Paracoccus sp. CBA4604.</title>
        <authorList>
            <person name="Roh S.W."/>
            <person name="Kim J.Y."/>
            <person name="Kim J.S."/>
        </authorList>
    </citation>
    <scope>NUCLEOTIDE SEQUENCE [LARGE SCALE GENOMIC DNA]</scope>
    <source>
        <strain evidence="2">CBA4604</strain>
    </source>
</reference>
<evidence type="ECO:0008006" key="3">
    <source>
        <dbReference type="Google" id="ProtNLM"/>
    </source>
</evidence>
<name>A0A2K9MBD9_9RHOB</name>
<dbReference type="AlphaFoldDB" id="A0A2K9MBD9"/>
<dbReference type="Pfam" id="PF11994">
    <property type="entry name" value="DUF3489"/>
    <property type="match status" value="1"/>
</dbReference>
<dbReference type="RefSeq" id="WP_101498354.1">
    <property type="nucleotide sequence ID" value="NZ_CP025583.1"/>
</dbReference>
<dbReference type="EMBL" id="CP025583">
    <property type="protein sequence ID" value="AUM72969.1"/>
    <property type="molecule type" value="Genomic_DNA"/>
</dbReference>
<sequence length="42" mass="4517">MLSWQPHTVRGAISGALKKRLGLVIAAKKIDGRGTVYKLPDA</sequence>
<dbReference type="Proteomes" id="UP000234882">
    <property type="component" value="Chromosome"/>
</dbReference>
<gene>
    <name evidence="1" type="ORF">CYR75_00390</name>
</gene>
<accession>A0A2K9MBD9</accession>
<keyword evidence="2" id="KW-1185">Reference proteome</keyword>
<dbReference type="KEGG" id="paru:CYR75_00390"/>